<dbReference type="SUPFAM" id="SSF88723">
    <property type="entry name" value="PIN domain-like"/>
    <property type="match status" value="1"/>
</dbReference>
<evidence type="ECO:0000313" key="15">
    <source>
        <dbReference type="RefSeq" id="XP_033530279.1"/>
    </source>
</evidence>
<dbReference type="Pfam" id="PF00752">
    <property type="entry name" value="XPG_N"/>
    <property type="match status" value="1"/>
</dbReference>
<dbReference type="InterPro" id="IPR006086">
    <property type="entry name" value="XPG-I_dom"/>
</dbReference>
<dbReference type="InterPro" id="IPR029060">
    <property type="entry name" value="PIN-like_dom_sf"/>
</dbReference>
<dbReference type="SMART" id="SM00485">
    <property type="entry name" value="XPGN"/>
    <property type="match status" value="1"/>
</dbReference>
<dbReference type="SMART" id="SM00484">
    <property type="entry name" value="XPGI"/>
    <property type="match status" value="1"/>
</dbReference>
<keyword evidence="6" id="KW-0378">Hydrolase</keyword>
<dbReference type="RefSeq" id="XP_033530279.1">
    <property type="nucleotide sequence ID" value="XM_033676798.1"/>
</dbReference>
<evidence type="ECO:0000313" key="14">
    <source>
        <dbReference type="Proteomes" id="UP000504638"/>
    </source>
</evidence>
<dbReference type="GO" id="GO:0008409">
    <property type="term" value="F:5'-3' exonuclease activity"/>
    <property type="evidence" value="ECO:0007669"/>
    <property type="project" value="UniProtKB-ARBA"/>
</dbReference>
<evidence type="ECO:0000259" key="11">
    <source>
        <dbReference type="SMART" id="SM00484"/>
    </source>
</evidence>
<protein>
    <submittedName>
        <fullName evidence="13 15">PIN domain-like protein</fullName>
    </submittedName>
</protein>
<dbReference type="CDD" id="cd09901">
    <property type="entry name" value="H3TH_FEN1-like"/>
    <property type="match status" value="1"/>
</dbReference>
<evidence type="ECO:0000256" key="1">
    <source>
        <dbReference type="ARBA" id="ARBA00001946"/>
    </source>
</evidence>
<keyword evidence="7" id="KW-0460">Magnesium</keyword>
<keyword evidence="8" id="KW-0234">DNA repair</keyword>
<keyword evidence="3" id="KW-0540">Nuclease</keyword>
<dbReference type="SUPFAM" id="SSF47807">
    <property type="entry name" value="5' to 3' exonuclease, C-terminal subdomain"/>
    <property type="match status" value="1"/>
</dbReference>
<gene>
    <name evidence="13 15" type="ORF">P152DRAFT_405083</name>
</gene>
<evidence type="ECO:0000256" key="3">
    <source>
        <dbReference type="ARBA" id="ARBA00022722"/>
    </source>
</evidence>
<evidence type="ECO:0000313" key="13">
    <source>
        <dbReference type="EMBL" id="KAF1808648.1"/>
    </source>
</evidence>
<dbReference type="AlphaFoldDB" id="A0A6G1FSF9"/>
<dbReference type="Gene3D" id="3.40.50.1010">
    <property type="entry name" value="5'-nuclease"/>
    <property type="match status" value="1"/>
</dbReference>
<dbReference type="Proteomes" id="UP000504638">
    <property type="component" value="Unplaced"/>
</dbReference>
<evidence type="ECO:0000256" key="10">
    <source>
        <dbReference type="SAM" id="MobiDB-lite"/>
    </source>
</evidence>
<sequence length="469" mass="52205">MGVQGERSHFRWASASYLRISGLLSYLEDISKPVSLKNFAGQTIGVDGYGWLHRGAVSCAIELAQGKPTNRYVDFFMGRVRMLEHFGIKPYIVLDGDYLPSKAGTELQRSSSRESSKKIGLELLKVGRSAQAFQTLQKAVEVTPEMARLVIDELRRCGVSYVVAPYEADSQLVYLEKKGLISAILSEDSDMLVFGAKVLLTKLDKFGGTIMIRREKFTACRRLSFAGWTDNEFRRMCILSGCDYLANMKNMGLKNAHAMVRKHKSIDRIIRAIQFDGKFKVPPGYLKLFDQAEKTFLYQRVFDPKTKQLVTLNDPTPDFADEMEGLLYIGPKIDNETAAGIALGELHPHNKGELKPAPAPVKPLQRFNTPKLRTDSGPPGGDPPITDFFAKKRIPLAELDPNTFAPTPEQEALLARARNSEWNGYEAPVISSNSLRTRSAPIVVHPSQENIDPNVSSRRTASAPLSIAR</sequence>
<comment type="cofactor">
    <cofactor evidence="1">
        <name>Mg(2+)</name>
        <dbReference type="ChEBI" id="CHEBI:18420"/>
    </cofactor>
</comment>
<keyword evidence="4" id="KW-0479">Metal-binding</keyword>
<comment type="subcellular location">
    <subcellularLocation>
        <location evidence="2">Nucleus</location>
    </subcellularLocation>
</comment>
<proteinExistence type="predicted"/>
<evidence type="ECO:0000256" key="4">
    <source>
        <dbReference type="ARBA" id="ARBA00022723"/>
    </source>
</evidence>
<evidence type="ECO:0000256" key="6">
    <source>
        <dbReference type="ARBA" id="ARBA00022801"/>
    </source>
</evidence>
<dbReference type="GO" id="GO:0006281">
    <property type="term" value="P:DNA repair"/>
    <property type="evidence" value="ECO:0007669"/>
    <property type="project" value="UniProtKB-KW"/>
</dbReference>
<feature type="non-terminal residue" evidence="13">
    <location>
        <position position="469"/>
    </location>
</feature>
<dbReference type="InterPro" id="IPR006084">
    <property type="entry name" value="XPG/Rad2"/>
</dbReference>
<evidence type="ECO:0000256" key="2">
    <source>
        <dbReference type="ARBA" id="ARBA00004123"/>
    </source>
</evidence>
<reference evidence="13 15" key="1">
    <citation type="submission" date="2020-01" db="EMBL/GenBank/DDBJ databases">
        <authorList>
            <consortium name="DOE Joint Genome Institute"/>
            <person name="Haridas S."/>
            <person name="Albert R."/>
            <person name="Binder M."/>
            <person name="Bloem J."/>
            <person name="Labutti K."/>
            <person name="Salamov A."/>
            <person name="Andreopoulos B."/>
            <person name="Baker S.E."/>
            <person name="Barry K."/>
            <person name="Bills G."/>
            <person name="Bluhm B.H."/>
            <person name="Cannon C."/>
            <person name="Castanera R."/>
            <person name="Culley D.E."/>
            <person name="Daum C."/>
            <person name="Ezra D."/>
            <person name="Gonzalez J.B."/>
            <person name="Henrissat B."/>
            <person name="Kuo A."/>
            <person name="Liang C."/>
            <person name="Lipzen A."/>
            <person name="Lutzoni F."/>
            <person name="Magnuson J."/>
            <person name="Mondo S."/>
            <person name="Nolan M."/>
            <person name="Ohm R."/>
            <person name="Pangilinan J."/>
            <person name="Park H.-J."/>
            <person name="Ramirez L."/>
            <person name="Alfaro M."/>
            <person name="Sun H."/>
            <person name="Tritt A."/>
            <person name="Yoshinaga Y."/>
            <person name="Zwiers L.-H."/>
            <person name="Turgeon B.G."/>
            <person name="Goodwin S.B."/>
            <person name="Spatafora J.W."/>
            <person name="Crous P.W."/>
            <person name="Grigoriev I.V."/>
        </authorList>
    </citation>
    <scope>NUCLEOTIDE SEQUENCE</scope>
    <source>
        <strain evidence="13 15">CBS 781.70</strain>
    </source>
</reference>
<feature type="region of interest" description="Disordered" evidence="10">
    <location>
        <begin position="447"/>
        <end position="469"/>
    </location>
</feature>
<reference evidence="15" key="2">
    <citation type="submission" date="2020-04" db="EMBL/GenBank/DDBJ databases">
        <authorList>
            <consortium name="NCBI Genome Project"/>
        </authorList>
    </citation>
    <scope>NUCLEOTIDE SEQUENCE</scope>
    <source>
        <strain evidence="15">CBS 781.70</strain>
    </source>
</reference>
<feature type="domain" description="XPG-I" evidence="11">
    <location>
        <begin position="155"/>
        <end position="225"/>
    </location>
</feature>
<dbReference type="PANTHER" id="PTHR11081">
    <property type="entry name" value="FLAP ENDONUCLEASE FAMILY MEMBER"/>
    <property type="match status" value="1"/>
</dbReference>
<dbReference type="GeneID" id="54417368"/>
<keyword evidence="14" id="KW-1185">Reference proteome</keyword>
<dbReference type="InterPro" id="IPR044752">
    <property type="entry name" value="PIN-like_EXO1"/>
</dbReference>
<dbReference type="Pfam" id="PF00867">
    <property type="entry name" value="XPG_I"/>
    <property type="match status" value="1"/>
</dbReference>
<feature type="domain" description="XPG N-terminal" evidence="12">
    <location>
        <begin position="18"/>
        <end position="116"/>
    </location>
</feature>
<keyword evidence="5" id="KW-0227">DNA damage</keyword>
<keyword evidence="9" id="KW-0539">Nucleus</keyword>
<organism evidence="13">
    <name type="scientific">Eremomyces bilateralis CBS 781.70</name>
    <dbReference type="NCBI Taxonomy" id="1392243"/>
    <lineage>
        <taxon>Eukaryota</taxon>
        <taxon>Fungi</taxon>
        <taxon>Dikarya</taxon>
        <taxon>Ascomycota</taxon>
        <taxon>Pezizomycotina</taxon>
        <taxon>Dothideomycetes</taxon>
        <taxon>Dothideomycetes incertae sedis</taxon>
        <taxon>Eremomycetales</taxon>
        <taxon>Eremomycetaceae</taxon>
        <taxon>Eremomyces</taxon>
    </lineage>
</organism>
<dbReference type="InterPro" id="IPR006085">
    <property type="entry name" value="XPG_DNA_repair_N"/>
</dbReference>
<dbReference type="PRINTS" id="PR00853">
    <property type="entry name" value="XPGRADSUPER"/>
</dbReference>
<dbReference type="PANTHER" id="PTHR11081:SF65">
    <property type="entry name" value="DNA DAMAGE-INDUCIBLE PROTEIN DIN7-RELATED"/>
    <property type="match status" value="1"/>
</dbReference>
<dbReference type="OrthoDB" id="26491at2759"/>
<dbReference type="GO" id="GO:0046872">
    <property type="term" value="F:metal ion binding"/>
    <property type="evidence" value="ECO:0007669"/>
    <property type="project" value="UniProtKB-KW"/>
</dbReference>
<dbReference type="CDD" id="cd09857">
    <property type="entry name" value="PIN_EXO1"/>
    <property type="match status" value="1"/>
</dbReference>
<reference evidence="15" key="3">
    <citation type="submission" date="2025-04" db="UniProtKB">
        <authorList>
            <consortium name="RefSeq"/>
        </authorList>
    </citation>
    <scope>IDENTIFICATION</scope>
    <source>
        <strain evidence="15">CBS 781.70</strain>
    </source>
</reference>
<dbReference type="FunFam" id="3.40.50.1010:FF:000002">
    <property type="entry name" value="Exonuclease 1, putative"/>
    <property type="match status" value="1"/>
</dbReference>
<dbReference type="GO" id="GO:0017108">
    <property type="term" value="F:5'-flap endonuclease activity"/>
    <property type="evidence" value="ECO:0007669"/>
    <property type="project" value="TreeGrafter"/>
</dbReference>
<evidence type="ECO:0000256" key="7">
    <source>
        <dbReference type="ARBA" id="ARBA00022842"/>
    </source>
</evidence>
<dbReference type="Gene3D" id="1.10.150.20">
    <property type="entry name" value="5' to 3' exonuclease, C-terminal subdomain"/>
    <property type="match status" value="1"/>
</dbReference>
<feature type="compositionally biased region" description="Polar residues" evidence="10">
    <location>
        <begin position="447"/>
        <end position="460"/>
    </location>
</feature>
<evidence type="ECO:0000256" key="5">
    <source>
        <dbReference type="ARBA" id="ARBA00022763"/>
    </source>
</evidence>
<evidence type="ECO:0000259" key="12">
    <source>
        <dbReference type="SMART" id="SM00485"/>
    </source>
</evidence>
<dbReference type="FunFam" id="1.10.150.20:FF:000011">
    <property type="entry name" value="exonuclease 1"/>
    <property type="match status" value="1"/>
</dbReference>
<evidence type="ECO:0000256" key="9">
    <source>
        <dbReference type="ARBA" id="ARBA00023242"/>
    </source>
</evidence>
<evidence type="ECO:0000256" key="8">
    <source>
        <dbReference type="ARBA" id="ARBA00023204"/>
    </source>
</evidence>
<accession>A0A6G1FSF9</accession>
<dbReference type="EMBL" id="ML975181">
    <property type="protein sequence ID" value="KAF1808648.1"/>
    <property type="molecule type" value="Genomic_DNA"/>
</dbReference>
<dbReference type="InterPro" id="IPR036279">
    <property type="entry name" value="5-3_exonuclease_C_sf"/>
</dbReference>
<dbReference type="GO" id="GO:0005634">
    <property type="term" value="C:nucleus"/>
    <property type="evidence" value="ECO:0007669"/>
    <property type="project" value="UniProtKB-SubCell"/>
</dbReference>
<name>A0A6G1FSF9_9PEZI</name>